<reference evidence="1 2" key="1">
    <citation type="journal article" date="2020" name="Sci. Rep.">
        <title>A novel cyanobacterial geosmin producer, revising GeoA distribution and dispersion patterns in Bacteria.</title>
        <authorList>
            <person name="Churro C."/>
            <person name="Semedo-Aguiar A.P."/>
            <person name="Silva A.D."/>
            <person name="Pereira-Leal J.B."/>
            <person name="Leite R.B."/>
        </authorList>
    </citation>
    <scope>NUCLEOTIDE SEQUENCE [LARGE SCALE GENOMIC DNA]</scope>
    <source>
        <strain evidence="1 2">IPMA8</strain>
    </source>
</reference>
<evidence type="ECO:0000313" key="2">
    <source>
        <dbReference type="Proteomes" id="UP000702425"/>
    </source>
</evidence>
<accession>A0ABX2D272</accession>
<sequence>MIEPEDQAEYQKFRQEMLEIFKKAQNISIRDFAVEILTGAIMDEKPYVAIASMMIEHSTPLRGEEKRLVLERFLEEGRKKDGDTSLIEAALKLIADGLIIHYQQAVVAEPN</sequence>
<dbReference type="EMBL" id="SRRZ01000096">
    <property type="protein sequence ID" value="NQE36746.1"/>
    <property type="molecule type" value="Genomic_DNA"/>
</dbReference>
<protein>
    <submittedName>
        <fullName evidence="1">Uncharacterized protein</fullName>
    </submittedName>
</protein>
<gene>
    <name evidence="1" type="ORF">E5S67_04511</name>
</gene>
<evidence type="ECO:0000313" key="1">
    <source>
        <dbReference type="EMBL" id="NQE36746.1"/>
    </source>
</evidence>
<keyword evidence="2" id="KW-1185">Reference proteome</keyword>
<proteinExistence type="predicted"/>
<name>A0ABX2D272_9CYAN</name>
<comment type="caution">
    <text evidence="1">The sequence shown here is derived from an EMBL/GenBank/DDBJ whole genome shotgun (WGS) entry which is preliminary data.</text>
</comment>
<organism evidence="1 2">
    <name type="scientific">Microcoleus asticus IPMA8</name>
    <dbReference type="NCBI Taxonomy" id="2563858"/>
    <lineage>
        <taxon>Bacteria</taxon>
        <taxon>Bacillati</taxon>
        <taxon>Cyanobacteriota</taxon>
        <taxon>Cyanophyceae</taxon>
        <taxon>Oscillatoriophycideae</taxon>
        <taxon>Oscillatoriales</taxon>
        <taxon>Microcoleaceae</taxon>
        <taxon>Microcoleus</taxon>
        <taxon>Microcoleus asticus</taxon>
    </lineage>
</organism>
<dbReference type="Proteomes" id="UP000702425">
    <property type="component" value="Unassembled WGS sequence"/>
</dbReference>
<dbReference type="RefSeq" id="WP_172190612.1">
    <property type="nucleotide sequence ID" value="NZ_CAWPPK010000314.1"/>
</dbReference>